<gene>
    <name evidence="2" type="ORF">POF43_030230</name>
    <name evidence="3" type="ORF">POF50_033470</name>
</gene>
<organism evidence="3">
    <name type="scientific">Streptantibioticus silvisoli</name>
    <dbReference type="NCBI Taxonomy" id="2705255"/>
    <lineage>
        <taxon>Bacteria</taxon>
        <taxon>Bacillati</taxon>
        <taxon>Actinomycetota</taxon>
        <taxon>Actinomycetes</taxon>
        <taxon>Kitasatosporales</taxon>
        <taxon>Streptomycetaceae</taxon>
        <taxon>Streptantibioticus</taxon>
    </lineage>
</organism>
<dbReference type="EMBL" id="JABXJJ020000064">
    <property type="protein sequence ID" value="MDI5974199.1"/>
    <property type="molecule type" value="Genomic_DNA"/>
</dbReference>
<dbReference type="InterPro" id="IPR004360">
    <property type="entry name" value="Glyas_Fos-R_dOase_dom"/>
</dbReference>
<sequence>MSNILGVLARVFVDDLDAAVEFYRGVAGEQEPARFRFRDVELARVGPFLLLSGDTAAYRDRVATLLVRDLAPVIAEVEGAGGQVLEGPSPAPNGRRLIARHPDGAIFEYIEGGA</sequence>
<feature type="domain" description="VOC" evidence="1">
    <location>
        <begin position="4"/>
        <end position="112"/>
    </location>
</feature>
<keyword evidence="4" id="KW-1185">Reference proteome</keyword>
<dbReference type="EMBL" id="JAAGKO020000066">
    <property type="protein sequence ID" value="MDI5966958.1"/>
    <property type="molecule type" value="Genomic_DNA"/>
</dbReference>
<dbReference type="InterPro" id="IPR029068">
    <property type="entry name" value="Glyas_Bleomycin-R_OHBP_Dase"/>
</dbReference>
<dbReference type="RefSeq" id="WP_282699170.1">
    <property type="nucleotide sequence ID" value="NZ_JAAGKO020000066.1"/>
</dbReference>
<dbReference type="PROSITE" id="PS51819">
    <property type="entry name" value="VOC"/>
    <property type="match status" value="1"/>
</dbReference>
<reference evidence="3 4" key="1">
    <citation type="submission" date="2023-05" db="EMBL/GenBank/DDBJ databases">
        <title>Streptantibioticus silvisoli sp. nov., acidotolerant actinomycetes 1 from pine litter.</title>
        <authorList>
            <person name="Swiecimska M."/>
            <person name="Golinska P."/>
            <person name="Sangal V."/>
            <person name="Wachnowicz B."/>
            <person name="Goodfellow M."/>
        </authorList>
    </citation>
    <scope>NUCLEOTIDE SEQUENCE</scope>
    <source>
        <strain evidence="3">SL13</strain>
        <strain evidence="2 4">SL54</strain>
    </source>
</reference>
<dbReference type="Gene3D" id="3.10.180.10">
    <property type="entry name" value="2,3-Dihydroxybiphenyl 1,2-Dioxygenase, domain 1"/>
    <property type="match status" value="1"/>
</dbReference>
<accession>A0AA90H610</accession>
<evidence type="ECO:0000259" key="1">
    <source>
        <dbReference type="PROSITE" id="PS51819"/>
    </source>
</evidence>
<dbReference type="Proteomes" id="UP001156398">
    <property type="component" value="Unassembled WGS sequence"/>
</dbReference>
<dbReference type="Pfam" id="PF00903">
    <property type="entry name" value="Glyoxalase"/>
    <property type="match status" value="1"/>
</dbReference>
<evidence type="ECO:0000313" key="4">
    <source>
        <dbReference type="Proteomes" id="UP001156398"/>
    </source>
</evidence>
<name>A0AA90H610_9ACTN</name>
<dbReference type="AlphaFoldDB" id="A0AA90H610"/>
<dbReference type="InterPro" id="IPR037523">
    <property type="entry name" value="VOC_core"/>
</dbReference>
<protein>
    <submittedName>
        <fullName evidence="3">VOC family protein</fullName>
    </submittedName>
</protein>
<comment type="caution">
    <text evidence="3">The sequence shown here is derived from an EMBL/GenBank/DDBJ whole genome shotgun (WGS) entry which is preliminary data.</text>
</comment>
<evidence type="ECO:0000313" key="2">
    <source>
        <dbReference type="EMBL" id="MDI5966958.1"/>
    </source>
</evidence>
<proteinExistence type="predicted"/>
<evidence type="ECO:0000313" key="3">
    <source>
        <dbReference type="EMBL" id="MDI5974199.1"/>
    </source>
</evidence>
<dbReference type="SUPFAM" id="SSF54593">
    <property type="entry name" value="Glyoxalase/Bleomycin resistance protein/Dihydroxybiphenyl dioxygenase"/>
    <property type="match status" value="1"/>
</dbReference>